<comment type="caution">
    <text evidence="1">The sequence shown here is derived from an EMBL/GenBank/DDBJ whole genome shotgun (WGS) entry which is preliminary data.</text>
</comment>
<protein>
    <submittedName>
        <fullName evidence="1">Uncharacterized protein</fullName>
    </submittedName>
</protein>
<accession>A0A3M7SL47</accession>
<reference evidence="1 2" key="1">
    <citation type="journal article" date="2018" name="Sci. Rep.">
        <title>Genomic signatures of local adaptation to the degree of environmental predictability in rotifers.</title>
        <authorList>
            <person name="Franch-Gras L."/>
            <person name="Hahn C."/>
            <person name="Garcia-Roger E.M."/>
            <person name="Carmona M.J."/>
            <person name="Serra M."/>
            <person name="Gomez A."/>
        </authorList>
    </citation>
    <scope>NUCLEOTIDE SEQUENCE [LARGE SCALE GENOMIC DNA]</scope>
    <source>
        <strain evidence="1">HYR1</strain>
    </source>
</reference>
<keyword evidence="2" id="KW-1185">Reference proteome</keyword>
<dbReference type="Proteomes" id="UP000276133">
    <property type="component" value="Unassembled WGS sequence"/>
</dbReference>
<dbReference type="EMBL" id="REGN01001190">
    <property type="protein sequence ID" value="RNA36415.1"/>
    <property type="molecule type" value="Genomic_DNA"/>
</dbReference>
<evidence type="ECO:0000313" key="2">
    <source>
        <dbReference type="Proteomes" id="UP000276133"/>
    </source>
</evidence>
<evidence type="ECO:0000313" key="1">
    <source>
        <dbReference type="EMBL" id="RNA36415.1"/>
    </source>
</evidence>
<sequence>MNLLDSSWFNFVNRWNTFRWFWTSLIEHNKYWRNSSTCLLHYSKQDQSIKTTQKYYLCFYYFDHSMMISFALNQKLKLILN</sequence>
<name>A0A3M7SL47_BRAPC</name>
<proteinExistence type="predicted"/>
<dbReference type="AlphaFoldDB" id="A0A3M7SL47"/>
<gene>
    <name evidence="1" type="ORF">BpHYR1_027722</name>
</gene>
<organism evidence="1 2">
    <name type="scientific">Brachionus plicatilis</name>
    <name type="common">Marine rotifer</name>
    <name type="synonym">Brachionus muelleri</name>
    <dbReference type="NCBI Taxonomy" id="10195"/>
    <lineage>
        <taxon>Eukaryota</taxon>
        <taxon>Metazoa</taxon>
        <taxon>Spiralia</taxon>
        <taxon>Gnathifera</taxon>
        <taxon>Rotifera</taxon>
        <taxon>Eurotatoria</taxon>
        <taxon>Monogononta</taxon>
        <taxon>Pseudotrocha</taxon>
        <taxon>Ploima</taxon>
        <taxon>Brachionidae</taxon>
        <taxon>Brachionus</taxon>
    </lineage>
</organism>